<name>A0A4Y2L3Z1_ARAVE</name>
<reference evidence="1 2" key="1">
    <citation type="journal article" date="2019" name="Sci. Rep.">
        <title>Orb-weaving spider Araneus ventricosus genome elucidates the spidroin gene catalogue.</title>
        <authorList>
            <person name="Kono N."/>
            <person name="Nakamura H."/>
            <person name="Ohtoshi R."/>
            <person name="Moran D.A.P."/>
            <person name="Shinohara A."/>
            <person name="Yoshida Y."/>
            <person name="Fujiwara M."/>
            <person name="Mori M."/>
            <person name="Tomita M."/>
            <person name="Arakawa K."/>
        </authorList>
    </citation>
    <scope>NUCLEOTIDE SEQUENCE [LARGE SCALE GENOMIC DNA]</scope>
</reference>
<evidence type="ECO:0000313" key="1">
    <source>
        <dbReference type="EMBL" id="GBN08513.1"/>
    </source>
</evidence>
<sequence>MSSPVENLKKTRSCVDLTRVGQGLPLSLLLRFLLMGVCLTSDCRLVTKLCWSHMTSYCGWFSSLYKQRVRQKRVDAKKRKAHVLFVFQHFQSVSLLNASGM</sequence>
<keyword evidence="2" id="KW-1185">Reference proteome</keyword>
<gene>
    <name evidence="1" type="ORF">AVEN_113918_1</name>
</gene>
<organism evidence="1 2">
    <name type="scientific">Araneus ventricosus</name>
    <name type="common">Orbweaver spider</name>
    <name type="synonym">Epeira ventricosa</name>
    <dbReference type="NCBI Taxonomy" id="182803"/>
    <lineage>
        <taxon>Eukaryota</taxon>
        <taxon>Metazoa</taxon>
        <taxon>Ecdysozoa</taxon>
        <taxon>Arthropoda</taxon>
        <taxon>Chelicerata</taxon>
        <taxon>Arachnida</taxon>
        <taxon>Araneae</taxon>
        <taxon>Araneomorphae</taxon>
        <taxon>Entelegynae</taxon>
        <taxon>Araneoidea</taxon>
        <taxon>Araneidae</taxon>
        <taxon>Araneus</taxon>
    </lineage>
</organism>
<dbReference type="EMBL" id="BGPR01005269">
    <property type="protein sequence ID" value="GBN08513.1"/>
    <property type="molecule type" value="Genomic_DNA"/>
</dbReference>
<evidence type="ECO:0000313" key="2">
    <source>
        <dbReference type="Proteomes" id="UP000499080"/>
    </source>
</evidence>
<comment type="caution">
    <text evidence="1">The sequence shown here is derived from an EMBL/GenBank/DDBJ whole genome shotgun (WGS) entry which is preliminary data.</text>
</comment>
<protein>
    <submittedName>
        <fullName evidence="1">Uncharacterized protein</fullName>
    </submittedName>
</protein>
<dbReference type="AlphaFoldDB" id="A0A4Y2L3Z1"/>
<dbReference type="Proteomes" id="UP000499080">
    <property type="component" value="Unassembled WGS sequence"/>
</dbReference>
<proteinExistence type="predicted"/>
<accession>A0A4Y2L3Z1</accession>